<protein>
    <submittedName>
        <fullName evidence="1">Uncharacterized protein</fullName>
    </submittedName>
</protein>
<proteinExistence type="predicted"/>
<dbReference type="Proteomes" id="UP000204221">
    <property type="component" value="Chromosome"/>
</dbReference>
<keyword evidence="2" id="KW-1185">Reference proteome</keyword>
<evidence type="ECO:0000313" key="1">
    <source>
        <dbReference type="EMBL" id="ASO18998.1"/>
    </source>
</evidence>
<reference evidence="1 2" key="1">
    <citation type="submission" date="2017-07" db="EMBL/GenBank/DDBJ databases">
        <title>Complete genome sequence of Actinoalloteichus hoggarensis DSM 45943, type strain of Actinoalloteichus hoggarensis.</title>
        <authorList>
            <person name="Ruckert C."/>
            <person name="Nouioui I."/>
            <person name="Willmese J."/>
            <person name="van Wezel G."/>
            <person name="Klenk H.-P."/>
            <person name="Kalinowski J."/>
            <person name="Zotchev S.B."/>
        </authorList>
    </citation>
    <scope>NUCLEOTIDE SEQUENCE [LARGE SCALE GENOMIC DNA]</scope>
    <source>
        <strain evidence="1 2">DSM 45943</strain>
    </source>
</reference>
<evidence type="ECO:0000313" key="2">
    <source>
        <dbReference type="Proteomes" id="UP000204221"/>
    </source>
</evidence>
<organism evidence="1 2">
    <name type="scientific">Actinoalloteichus hoggarensis</name>
    <dbReference type="NCBI Taxonomy" id="1470176"/>
    <lineage>
        <taxon>Bacteria</taxon>
        <taxon>Bacillati</taxon>
        <taxon>Actinomycetota</taxon>
        <taxon>Actinomycetes</taxon>
        <taxon>Pseudonocardiales</taxon>
        <taxon>Pseudonocardiaceae</taxon>
        <taxon>Actinoalloteichus</taxon>
    </lineage>
</organism>
<dbReference type="OrthoDB" id="5148809at2"/>
<dbReference type="AlphaFoldDB" id="A0A221VZS5"/>
<accession>A0A221VZS5</accession>
<gene>
    <name evidence="1" type="ORF">AHOG_06750</name>
</gene>
<dbReference type="KEGG" id="ahg:AHOG_06750"/>
<dbReference type="EMBL" id="CP022521">
    <property type="protein sequence ID" value="ASO18998.1"/>
    <property type="molecule type" value="Genomic_DNA"/>
</dbReference>
<sequence>MTAVSTTEAMRSALRQASFAALILALPAVGIGWLVADLPGVWGAVLGVAIAAGFLLVTLVATLATANASPVAMAAAVLGSWGGKMVVLFVVLFLIRDQEFYSRGVLFAVLVVTVIGILAVQTRVLLRAKTLYVEPNPSSAAKATEGDEMDVTGVSPTGDRSA</sequence>
<name>A0A221VZS5_9PSEU</name>
<dbReference type="RefSeq" id="WP_157736691.1">
    <property type="nucleotide sequence ID" value="NZ_CP022521.1"/>
</dbReference>